<comment type="caution">
    <text evidence="8">The sequence shown here is derived from an EMBL/GenBank/DDBJ whole genome shotgun (WGS) entry which is preliminary data.</text>
</comment>
<dbReference type="InterPro" id="IPR051398">
    <property type="entry name" value="Polysacch_Deacetylase"/>
</dbReference>
<dbReference type="InterPro" id="IPR028098">
    <property type="entry name" value="Glyco_trans_4-like_N"/>
</dbReference>
<evidence type="ECO:0000256" key="3">
    <source>
        <dbReference type="ARBA" id="ARBA00010973"/>
    </source>
</evidence>
<keyword evidence="5" id="KW-0732">Signal</keyword>
<dbReference type="Pfam" id="PF01522">
    <property type="entry name" value="Polysacc_deac_1"/>
    <property type="match status" value="2"/>
</dbReference>
<gene>
    <name evidence="8" type="ORF">GBZ26_09840</name>
</gene>
<dbReference type="Pfam" id="PF00534">
    <property type="entry name" value="Glycos_transf_1"/>
    <property type="match status" value="1"/>
</dbReference>
<dbReference type="Gene3D" id="3.40.50.2000">
    <property type="entry name" value="Glycogen Phosphorylase B"/>
    <property type="match status" value="2"/>
</dbReference>
<name>A0ABX2KV38_9PROT</name>
<dbReference type="Gene3D" id="3.20.20.370">
    <property type="entry name" value="Glycoside hydrolase/deacetylase"/>
    <property type="match status" value="1"/>
</dbReference>
<dbReference type="EMBL" id="WHOR01000054">
    <property type="protein sequence ID" value="NUB19512.1"/>
    <property type="molecule type" value="Genomic_DNA"/>
</dbReference>
<dbReference type="Gene3D" id="3.40.50.150">
    <property type="entry name" value="Vaccinia Virus protein VP39"/>
    <property type="match status" value="1"/>
</dbReference>
<accession>A0ABX2KV38</accession>
<dbReference type="Pfam" id="PF13489">
    <property type="entry name" value="Methyltransf_23"/>
    <property type="match status" value="1"/>
</dbReference>
<evidence type="ECO:0000313" key="9">
    <source>
        <dbReference type="Proteomes" id="UP000639419"/>
    </source>
</evidence>
<sequence>MRILTVNSHEQAGGAERIATELTRGYREHGHTAMLAVGYPKPSESRALALPRERTWPARNPLAPPSPDLPTRRTALRAGREDHFYPSSWDILDLAPERPDLLHLHNLHSWYFDLRALPWLSQQVPTVLTLHDAWLLSGHCAHSLECDRYKSGCGDCPDLGLYPAISADATASNWRMKRELLQASRLYVASPSRWLMQRAEGTLPRAGLVETRVIPQGVATDVFRPGDRSAARARLGLPADAFILLFCANSFRHSSYKDPEGLRLVLTRLSHAWQGPPLLLLALGDEAPDESIGPARLVHVPFQSDPRRVALYYQAADLYVHAARAETFPNVIMEALCCGLPVVASAVGGIPEQVAALNSANGLCESWWAAADHDATGLLYPAGAYDAMAEGIASLARLPELRHRLAENAAATAPARFDMARTVAAYLDWFADILDQGRHDPSPALPSPALPSGWALTLARRLEQAEPVSRLFGFDRGTPVDRVYIEAFLATQASSIRGRVLEAGDDTYTRRFGGDRVKSVDILHATPSSGATLVGDLADPDLLPEGRFDCIILTQVLHFLPDMPAALRNLRRALAPGGVLLATLPGITQISRYDMDRWGDRWRLTRCSANELLKVGFPDDRIELFSHGNAAAATAFLNGLAAEELPAPLLMAHDMDYEVVLAAKVTRCAPGAVPAHPRSRPGGPLILNYHRVTSLSLDPQRLAVRPDRFAGHLEVLRKRAAPMPLAALLEGLRRGDLPDLAVAVTFDDGYADNLHLAAPLLAAHEVPATVFVTAGAIGSDREFWWDELERLFLWPGTIPERLFLPTETGGIGADFTGCATYSPEEWERNAAWTVLDATDPTPRHAFYRRLSRVLHTTGSAQARLHILEGLAQRFGRSLSGRASHRALSAHELRRLAGMPGLDIGAHTMGHGRLSLLEADQQRMEIADSKARLTELTGRSVSLFAYPYGDEGSFTAETRALVKEAGFAAAVTTQPRAACPADDLFALPRLTAPDCDGDGFADWLERAFSGQMNA</sequence>
<dbReference type="CDD" id="cd02440">
    <property type="entry name" value="AdoMet_MTases"/>
    <property type="match status" value="1"/>
</dbReference>
<keyword evidence="9" id="KW-1185">Reference proteome</keyword>
<dbReference type="InterPro" id="IPR011330">
    <property type="entry name" value="Glyco_hydro/deAcase_b/a-brl"/>
</dbReference>
<dbReference type="SUPFAM" id="SSF53756">
    <property type="entry name" value="UDP-Glycosyltransferase/glycogen phosphorylase"/>
    <property type="match status" value="1"/>
</dbReference>
<feature type="domain" description="NodB homology" evidence="7">
    <location>
        <begin position="740"/>
        <end position="1013"/>
    </location>
</feature>
<dbReference type="RefSeq" id="WP_174438689.1">
    <property type="nucleotide sequence ID" value="NZ_BAABCC010000007.1"/>
</dbReference>
<organism evidence="8 9">
    <name type="scientific">Azospirillum formosense</name>
    <dbReference type="NCBI Taxonomy" id="861533"/>
    <lineage>
        <taxon>Bacteria</taxon>
        <taxon>Pseudomonadati</taxon>
        <taxon>Pseudomonadota</taxon>
        <taxon>Alphaproteobacteria</taxon>
        <taxon>Rhodospirillales</taxon>
        <taxon>Azospirillaceae</taxon>
        <taxon>Azospirillum</taxon>
    </lineage>
</organism>
<dbReference type="SUPFAM" id="SSF53335">
    <property type="entry name" value="S-adenosyl-L-methionine-dependent methyltransferases"/>
    <property type="match status" value="1"/>
</dbReference>
<evidence type="ECO:0000256" key="6">
    <source>
        <dbReference type="ARBA" id="ARBA00032976"/>
    </source>
</evidence>
<dbReference type="InterPro" id="IPR001296">
    <property type="entry name" value="Glyco_trans_1"/>
</dbReference>
<dbReference type="PROSITE" id="PS51677">
    <property type="entry name" value="NODB"/>
    <property type="match status" value="1"/>
</dbReference>
<evidence type="ECO:0000313" key="8">
    <source>
        <dbReference type="EMBL" id="NUB19512.1"/>
    </source>
</evidence>
<proteinExistence type="inferred from homology"/>
<comment type="similarity">
    <text evidence="3">Belongs to the polysaccharide deacetylase family.</text>
</comment>
<dbReference type="Pfam" id="PF13439">
    <property type="entry name" value="Glyco_transf_4"/>
    <property type="match status" value="1"/>
</dbReference>
<dbReference type="CDD" id="cd10918">
    <property type="entry name" value="CE4_NodB_like_5s_6s"/>
    <property type="match status" value="1"/>
</dbReference>
<evidence type="ECO:0000259" key="7">
    <source>
        <dbReference type="PROSITE" id="PS51677"/>
    </source>
</evidence>
<dbReference type="Proteomes" id="UP000639419">
    <property type="component" value="Unassembled WGS sequence"/>
</dbReference>
<dbReference type="InterPro" id="IPR029063">
    <property type="entry name" value="SAM-dependent_MTases_sf"/>
</dbReference>
<protein>
    <recommendedName>
        <fullName evidence="4">Chitooligosaccharide deacetylase</fullName>
    </recommendedName>
    <alternativeName>
        <fullName evidence="6">Nodulation protein B</fullName>
    </alternativeName>
</protein>
<evidence type="ECO:0000256" key="4">
    <source>
        <dbReference type="ARBA" id="ARBA00020071"/>
    </source>
</evidence>
<dbReference type="PANTHER" id="PTHR34216">
    <property type="match status" value="1"/>
</dbReference>
<evidence type="ECO:0000256" key="2">
    <source>
        <dbReference type="ARBA" id="ARBA00004613"/>
    </source>
</evidence>
<comment type="subcellular location">
    <subcellularLocation>
        <location evidence="2">Secreted</location>
    </subcellularLocation>
</comment>
<reference evidence="8 9" key="1">
    <citation type="submission" date="2019-10" db="EMBL/GenBank/DDBJ databases">
        <title>Genome sequence of Azospirillum formosense CC-Nfb-7.</title>
        <authorList>
            <person name="Ambrosini A."/>
            <person name="Sant'Anna F.H."/>
            <person name="Cassan F.D."/>
            <person name="Souza E.M."/>
            <person name="Passaglia L.M.P."/>
        </authorList>
    </citation>
    <scope>NUCLEOTIDE SEQUENCE [LARGE SCALE GENOMIC DNA]</scope>
    <source>
        <strain evidence="8 9">CC-NFb-7</strain>
    </source>
</reference>
<evidence type="ECO:0000256" key="1">
    <source>
        <dbReference type="ARBA" id="ARBA00003236"/>
    </source>
</evidence>
<comment type="function">
    <text evidence="1">Is involved in generating a small heat-stable compound (Nod), an acylated oligomer of N-acetylglucosamine, that stimulates mitosis in various plant protoplasts.</text>
</comment>
<dbReference type="SUPFAM" id="SSF88713">
    <property type="entry name" value="Glycoside hydrolase/deacetylase"/>
    <property type="match status" value="1"/>
</dbReference>
<dbReference type="InterPro" id="IPR002509">
    <property type="entry name" value="NODB_dom"/>
</dbReference>
<evidence type="ECO:0000256" key="5">
    <source>
        <dbReference type="ARBA" id="ARBA00022729"/>
    </source>
</evidence>
<dbReference type="PANTHER" id="PTHR34216:SF3">
    <property type="entry name" value="POLY-BETA-1,6-N-ACETYL-D-GLUCOSAMINE N-DEACETYLASE"/>
    <property type="match status" value="1"/>
</dbReference>